<feature type="region of interest" description="Disordered" evidence="8">
    <location>
        <begin position="389"/>
        <end position="480"/>
    </location>
</feature>
<evidence type="ECO:0000256" key="7">
    <source>
        <dbReference type="ARBA" id="ARBA00034734"/>
    </source>
</evidence>
<feature type="region of interest" description="Disordered" evidence="8">
    <location>
        <begin position="1152"/>
        <end position="1216"/>
    </location>
</feature>
<keyword evidence="3" id="KW-0963">Cytoplasm</keyword>
<evidence type="ECO:0000256" key="5">
    <source>
        <dbReference type="ARBA" id="ARBA00022801"/>
    </source>
</evidence>
<dbReference type="GO" id="GO:0005634">
    <property type="term" value="C:nucleus"/>
    <property type="evidence" value="ECO:0007669"/>
    <property type="project" value="TreeGrafter"/>
</dbReference>
<dbReference type="FunFam" id="3.90.190.10:FF:000045">
    <property type="entry name" value="Tyrosine-protein phosphatase non-receptor type 12"/>
    <property type="match status" value="1"/>
</dbReference>
<feature type="region of interest" description="Disordered" evidence="8">
    <location>
        <begin position="1084"/>
        <end position="1129"/>
    </location>
</feature>
<feature type="compositionally biased region" description="Polar residues" evidence="8">
    <location>
        <begin position="982"/>
        <end position="994"/>
    </location>
</feature>
<feature type="domain" description="Tyrosine specific protein phosphatases" evidence="10">
    <location>
        <begin position="225"/>
        <end position="302"/>
    </location>
</feature>
<accession>A0A8J2JM89</accession>
<evidence type="ECO:0000256" key="2">
    <source>
        <dbReference type="ARBA" id="ARBA00013064"/>
    </source>
</evidence>
<keyword evidence="6" id="KW-0904">Protein phosphatase</keyword>
<dbReference type="GO" id="GO:0005737">
    <property type="term" value="C:cytoplasm"/>
    <property type="evidence" value="ECO:0007669"/>
    <property type="project" value="UniProtKB-SubCell"/>
</dbReference>
<evidence type="ECO:0000313" key="11">
    <source>
        <dbReference type="EMBL" id="CAG7721392.1"/>
    </source>
</evidence>
<dbReference type="CDD" id="cd14542">
    <property type="entry name" value="PTPc-N22_18_12"/>
    <property type="match status" value="1"/>
</dbReference>
<name>A0A8J2JM89_9HEXA</name>
<evidence type="ECO:0000256" key="6">
    <source>
        <dbReference type="ARBA" id="ARBA00022912"/>
    </source>
</evidence>
<feature type="domain" description="Tyrosine-protein phosphatase" evidence="9">
    <location>
        <begin position="40"/>
        <end position="311"/>
    </location>
</feature>
<feature type="compositionally biased region" description="Polar residues" evidence="8">
    <location>
        <begin position="1006"/>
        <end position="1022"/>
    </location>
</feature>
<feature type="compositionally biased region" description="Polar residues" evidence="8">
    <location>
        <begin position="528"/>
        <end position="547"/>
    </location>
</feature>
<keyword evidence="4" id="KW-0597">Phosphoprotein</keyword>
<reference evidence="11" key="1">
    <citation type="submission" date="2021-06" db="EMBL/GenBank/DDBJ databases">
        <authorList>
            <person name="Hodson N. C."/>
            <person name="Mongue J. A."/>
            <person name="Jaron S. K."/>
        </authorList>
    </citation>
    <scope>NUCLEOTIDE SEQUENCE</scope>
</reference>
<dbReference type="SMART" id="SM00404">
    <property type="entry name" value="PTPc_motif"/>
    <property type="match status" value="1"/>
</dbReference>
<feature type="compositionally biased region" description="Polar residues" evidence="8">
    <location>
        <begin position="584"/>
        <end position="596"/>
    </location>
</feature>
<feature type="compositionally biased region" description="Basic and acidic residues" evidence="8">
    <location>
        <begin position="452"/>
        <end position="465"/>
    </location>
</feature>
<dbReference type="InterPro" id="IPR016130">
    <property type="entry name" value="Tyr_Pase_AS"/>
</dbReference>
<feature type="region of interest" description="Disordered" evidence="8">
    <location>
        <begin position="525"/>
        <end position="630"/>
    </location>
</feature>
<feature type="compositionally biased region" description="Low complexity" evidence="8">
    <location>
        <begin position="962"/>
        <end position="981"/>
    </location>
</feature>
<proteinExistence type="inferred from homology"/>
<dbReference type="InterPro" id="IPR047170">
    <property type="entry name" value="PTN12/18/22"/>
</dbReference>
<dbReference type="PROSITE" id="PS50056">
    <property type="entry name" value="TYR_PHOSPHATASE_2"/>
    <property type="match status" value="1"/>
</dbReference>
<feature type="compositionally biased region" description="Low complexity" evidence="8">
    <location>
        <begin position="563"/>
        <end position="574"/>
    </location>
</feature>
<evidence type="ECO:0000256" key="4">
    <source>
        <dbReference type="ARBA" id="ARBA00022553"/>
    </source>
</evidence>
<feature type="compositionally biased region" description="Polar residues" evidence="8">
    <location>
        <begin position="1111"/>
        <end position="1124"/>
    </location>
</feature>
<comment type="similarity">
    <text evidence="7">Belongs to the protein-tyrosine phosphatase family. Non-receptor class 4 subfamily.</text>
</comment>
<feature type="compositionally biased region" description="Low complexity" evidence="8">
    <location>
        <begin position="888"/>
        <end position="903"/>
    </location>
</feature>
<keyword evidence="12" id="KW-1185">Reference proteome</keyword>
<comment type="subcellular location">
    <subcellularLocation>
        <location evidence="1">Cytoplasm</location>
    </subcellularLocation>
</comment>
<protein>
    <recommendedName>
        <fullName evidence="2">protein-tyrosine-phosphatase</fullName>
        <ecNumber evidence="2">3.1.3.48</ecNumber>
    </recommendedName>
</protein>
<feature type="compositionally biased region" description="Basic and acidic residues" evidence="8">
    <location>
        <begin position="427"/>
        <end position="445"/>
    </location>
</feature>
<dbReference type="Pfam" id="PF00102">
    <property type="entry name" value="Y_phosphatase"/>
    <property type="match status" value="1"/>
</dbReference>
<dbReference type="EMBL" id="CAJVCH010079158">
    <property type="protein sequence ID" value="CAG7721392.1"/>
    <property type="molecule type" value="Genomic_DNA"/>
</dbReference>
<gene>
    <name evidence="11" type="ORF">AFUS01_LOCUS10612</name>
</gene>
<dbReference type="PROSITE" id="PS00383">
    <property type="entry name" value="TYR_PHOSPHATASE_1"/>
    <property type="match status" value="1"/>
</dbReference>
<feature type="compositionally biased region" description="Polar residues" evidence="8">
    <location>
        <begin position="1513"/>
        <end position="1545"/>
    </location>
</feature>
<feature type="compositionally biased region" description="Basic and acidic residues" evidence="8">
    <location>
        <begin position="944"/>
        <end position="955"/>
    </location>
</feature>
<evidence type="ECO:0000256" key="1">
    <source>
        <dbReference type="ARBA" id="ARBA00004496"/>
    </source>
</evidence>
<evidence type="ECO:0000259" key="9">
    <source>
        <dbReference type="PROSITE" id="PS50055"/>
    </source>
</evidence>
<comment type="caution">
    <text evidence="11">The sequence shown here is derived from an EMBL/GenBank/DDBJ whole genome shotgun (WGS) entry which is preliminary data.</text>
</comment>
<dbReference type="PANTHER" id="PTHR45983">
    <property type="entry name" value="TYROSINE PHOSPHATSE N18, PUTATIVE-RELATED"/>
    <property type="match status" value="1"/>
</dbReference>
<feature type="compositionally biased region" description="Low complexity" evidence="8">
    <location>
        <begin position="396"/>
        <end position="422"/>
    </location>
</feature>
<evidence type="ECO:0000256" key="3">
    <source>
        <dbReference type="ARBA" id="ARBA00022490"/>
    </source>
</evidence>
<feature type="compositionally biased region" description="Polar residues" evidence="8">
    <location>
        <begin position="922"/>
        <end position="931"/>
    </location>
</feature>
<feature type="compositionally biased region" description="Low complexity" evidence="8">
    <location>
        <begin position="608"/>
        <end position="630"/>
    </location>
</feature>
<sequence length="1557" mass="172854">MNGDELLNCKGVVPLRTILTNFLNLVEAYEARRNGGLDSYDSEFQELKQFSENLKNDPDHVCREGEKNVNRKKNRYKDILPFDYTRVILSEYGDVPGCDYINANYIKGASGSSAYIASQGPLPHTVNDFWRMVVECEVQVIVMACNEQESGKHKCENYWVENDGVEREFGEVTVWLKKCRQVCPDFLVRTMRIRFTNSRGEKEERNVCQFHYSAWPDHGVPTKVRPLLDMVRLIRDRQTSETLPVLVHCSAGCGRTGTICAIDYVWGLLRLGRLTSEFSLFVLVREMRKQRIAMVQTKDQYILVHRAVKELFQEQLKIIDSHPYANVDENGLPLDLKKTDEPTYETLDFSKSLNSSLPFVSKKDSSESNGDSNEIVISVSNTNIDANNKLSASQKTPLPSSLTSTGGTTSSNHASLPSKISSPDPPSKIDKGSVKELSSRMKKYTENSIVDQTERDTIPEKEKKVTGVNENEQTKSSNLRSALLRKPSIVKLKSFFEKKPGQLSRAKSDVSSRFYSFNNFSSFGSNSHATPVDNQKSNSGDNQTISPVHQPAESSKEIKSVKKPPLFTKPTLPVKRSKSLKVPSDSTKLTQANNIYTRKDKKKVTEQNSNNGSVTSSNPSTSSSTFSSNVSENPIKVCVKQVEIPKLQTIVSKSVKPEVQMATTHEYDYDIDDRSHLRQKPINTIVLQREGFPKSSEPSSGGKAKLGDSMKHSFNMKPLPPSRVHIPRHIHNYANVAYDKDAKRSIPKEMEDLHSVKASMIPPPKYGKIKKCDTVNPRLLAASFGLTPKHERTSLTRSQSHVWQPDKVVLPIRIFSDENIHQSTKSEEPGDVASNISPSTITLDNNSSTPVKKSPEVMDSEVFIQAIHPDVSVKSVNADGYHSKKELQNGLNSSSENLLSAHNKPIVRRRVPKTNPYANYPSCITGSNNNFPYKVHTLSEDTPGGDRSEPSRSAKDMPSLKASNNGGSAGNSSDSSSNTGTPRNSLPSTPTQSVDKLYPQLHRTGPNASTKTSQNHRMNGLNLNQPKSILKESFLASQMEPEDKLDARTFPPIVNNPNQVPKINTIRIAVGVRERRNSFRQAVWKEAQPSSNVTDSLDQSGEATRNPLKPTYSSPFALTSNSVPTPVAETMKGHRNYEPIWPDSSNNHQINYYSSNPATCSKPSADSQTKADWRPPLNAKPATGSGSPYGILDSSATAYSDKHESGHQTNNKSNDRYEDQVFKHKVDEIQVMLAELNAPVGKLSDNSAVNAATTLKPHRSLRALSRSQYQQGLSCFTFKKPSSFESVVDQVRMEDDQQALLNSTNRNCQVLDGEKEKSRSKAMVDVRNASVSLGRHVNDYVTLQQCRTVDNSSAASFPSNHPFKSMSPEFENVVNGNSGSDIPVPPPRTKKNHYSPIREMNDYSTISNLEEESRQVFASPWSLNSAKGCQVQNERPGGVNQNNTMFASNHEGSDNFDTSSQEEQRSANTTSPKAIIKALGLFQAKAANVRSRFTNWAEAKDKNLGRRVYENGSRPQLENEASTGTDSSSFQACPGSSLQPSNQVPLGSVARSKHQYL</sequence>
<dbReference type="GO" id="GO:0048666">
    <property type="term" value="P:neuron development"/>
    <property type="evidence" value="ECO:0007669"/>
    <property type="project" value="UniProtKB-ARBA"/>
</dbReference>
<dbReference type="Proteomes" id="UP000708208">
    <property type="component" value="Unassembled WGS sequence"/>
</dbReference>
<dbReference type="InterPro" id="IPR003595">
    <property type="entry name" value="Tyr_Pase_cat"/>
</dbReference>
<dbReference type="PANTHER" id="PTHR45983:SF2">
    <property type="entry name" value="PROTEIN-TYROSINE-PHOSPHATASE"/>
    <property type="match status" value="1"/>
</dbReference>
<feature type="compositionally biased region" description="Polar residues" evidence="8">
    <location>
        <begin position="1430"/>
        <end position="1447"/>
    </location>
</feature>
<dbReference type="InterPro" id="IPR000242">
    <property type="entry name" value="PTP_cat"/>
</dbReference>
<dbReference type="InterPro" id="IPR000387">
    <property type="entry name" value="Tyr_Pase_dom"/>
</dbReference>
<feature type="compositionally biased region" description="Polar residues" evidence="8">
    <location>
        <begin position="1455"/>
        <end position="1470"/>
    </location>
</feature>
<dbReference type="GO" id="GO:0004726">
    <property type="term" value="F:non-membrane spanning protein tyrosine phosphatase activity"/>
    <property type="evidence" value="ECO:0007669"/>
    <property type="project" value="InterPro"/>
</dbReference>
<feature type="region of interest" description="Disordered" evidence="8">
    <location>
        <begin position="1507"/>
        <end position="1557"/>
    </location>
</feature>
<dbReference type="SMART" id="SM00194">
    <property type="entry name" value="PTPc"/>
    <property type="match status" value="1"/>
</dbReference>
<keyword evidence="5" id="KW-0378">Hydrolase</keyword>
<feature type="compositionally biased region" description="Polar residues" evidence="8">
    <location>
        <begin position="1152"/>
        <end position="1170"/>
    </location>
</feature>
<evidence type="ECO:0000313" key="12">
    <source>
        <dbReference type="Proteomes" id="UP000708208"/>
    </source>
</evidence>
<dbReference type="EC" id="3.1.3.48" evidence="2"/>
<feature type="region of interest" description="Disordered" evidence="8">
    <location>
        <begin position="1430"/>
        <end position="1470"/>
    </location>
</feature>
<dbReference type="OrthoDB" id="8609993at2759"/>
<feature type="compositionally biased region" description="Polar residues" evidence="8">
    <location>
        <begin position="834"/>
        <end position="851"/>
    </location>
</feature>
<feature type="compositionally biased region" description="Polar residues" evidence="8">
    <location>
        <begin position="468"/>
        <end position="480"/>
    </location>
</feature>
<evidence type="ECO:0000256" key="8">
    <source>
        <dbReference type="SAM" id="MobiDB-lite"/>
    </source>
</evidence>
<feature type="compositionally biased region" description="Polar residues" evidence="8">
    <location>
        <begin position="1088"/>
        <end position="1103"/>
    </location>
</feature>
<evidence type="ECO:0000259" key="10">
    <source>
        <dbReference type="PROSITE" id="PS50056"/>
    </source>
</evidence>
<dbReference type="PROSITE" id="PS50055">
    <property type="entry name" value="TYR_PHOSPHATASE_PTP"/>
    <property type="match status" value="1"/>
</dbReference>
<organism evidence="11 12">
    <name type="scientific">Allacma fusca</name>
    <dbReference type="NCBI Taxonomy" id="39272"/>
    <lineage>
        <taxon>Eukaryota</taxon>
        <taxon>Metazoa</taxon>
        <taxon>Ecdysozoa</taxon>
        <taxon>Arthropoda</taxon>
        <taxon>Hexapoda</taxon>
        <taxon>Collembola</taxon>
        <taxon>Symphypleona</taxon>
        <taxon>Sminthuridae</taxon>
        <taxon>Allacma</taxon>
    </lineage>
</organism>
<feature type="region of interest" description="Disordered" evidence="8">
    <location>
        <begin position="886"/>
        <end position="1022"/>
    </location>
</feature>
<feature type="region of interest" description="Disordered" evidence="8">
    <location>
        <begin position="821"/>
        <end position="854"/>
    </location>
</feature>